<keyword evidence="4 5" id="KW-0342">GTP-binding</keyword>
<dbReference type="InterPro" id="IPR002835">
    <property type="entry name" value="CofC"/>
</dbReference>
<comment type="function">
    <text evidence="5">Guanylyltransferase that catalyzes the activation of phosphoenolpyruvate (PEP) as enolpyruvoyl-2-diphospho-5'-guanosine, via the condensation of PEP with GTP. It is involved in the biosynthesis of coenzyme F420, a hydride carrier cofactor.</text>
</comment>
<dbReference type="EMBL" id="BCSY01000036">
    <property type="protein sequence ID" value="GAS95139.1"/>
    <property type="molecule type" value="Genomic_DNA"/>
</dbReference>
<dbReference type="InterPro" id="IPR029044">
    <property type="entry name" value="Nucleotide-diphossugar_trans"/>
</dbReference>
<comment type="catalytic activity">
    <reaction evidence="5">
        <text>phosphoenolpyruvate + GTP + H(+) = enolpyruvoyl-2-diphospho-5'-guanosine + diphosphate</text>
        <dbReference type="Rhea" id="RHEA:30519"/>
        <dbReference type="ChEBI" id="CHEBI:15378"/>
        <dbReference type="ChEBI" id="CHEBI:33019"/>
        <dbReference type="ChEBI" id="CHEBI:37565"/>
        <dbReference type="ChEBI" id="CHEBI:58702"/>
        <dbReference type="ChEBI" id="CHEBI:143701"/>
        <dbReference type="EC" id="2.7.7.105"/>
    </reaction>
</comment>
<dbReference type="AlphaFoldDB" id="A0A100WBT6"/>
<evidence type="ECO:0000256" key="2">
    <source>
        <dbReference type="ARBA" id="ARBA00022695"/>
    </source>
</evidence>
<dbReference type="RefSeq" id="WP_234811764.1">
    <property type="nucleotide sequence ID" value="NZ_BCSY01000036.1"/>
</dbReference>
<reference evidence="7" key="2">
    <citation type="submission" date="2016-02" db="EMBL/GenBank/DDBJ databases">
        <title>Draft genome sequence of five rapidly growing Mycobacterium species.</title>
        <authorList>
            <person name="Katahira K."/>
            <person name="Gotou Y."/>
            <person name="Iida K."/>
            <person name="Ogura Y."/>
            <person name="Hayashi T."/>
        </authorList>
    </citation>
    <scope>NUCLEOTIDE SEQUENCE [LARGE SCALE GENOMIC DNA]</scope>
    <source>
        <strain evidence="7">JCM15298</strain>
    </source>
</reference>
<dbReference type="Proteomes" id="UP000069443">
    <property type="component" value="Unassembled WGS sequence"/>
</dbReference>
<comment type="similarity">
    <text evidence="5">Belongs to the CofC family.</text>
</comment>
<reference evidence="7" key="1">
    <citation type="journal article" date="2016" name="Genome Announc.">
        <title>Draft Genome Sequences of Five Rapidly Growing Mycobacterium Species, M. thermoresistibile, M. fortuitum subsp. acetamidolyticum, M. canariasense, M. brisbanense, and M. novocastrense.</title>
        <authorList>
            <person name="Katahira K."/>
            <person name="Ogura Y."/>
            <person name="Gotoh Y."/>
            <person name="Hayashi T."/>
        </authorList>
    </citation>
    <scope>NUCLEOTIDE SEQUENCE [LARGE SCALE GENOMIC DNA]</scope>
    <source>
        <strain evidence="7">JCM15298</strain>
    </source>
</reference>
<dbReference type="GO" id="GO:0052645">
    <property type="term" value="P:F420-0 metabolic process"/>
    <property type="evidence" value="ECO:0007669"/>
    <property type="project" value="UniProtKB-UniRule"/>
</dbReference>
<dbReference type="PANTHER" id="PTHR40392:SF1">
    <property type="entry name" value="2-PHOSPHO-L-LACTATE GUANYLYLTRANSFERASE"/>
    <property type="match status" value="1"/>
</dbReference>
<dbReference type="NCBIfam" id="TIGR03552">
    <property type="entry name" value="F420_cofC"/>
    <property type="match status" value="1"/>
</dbReference>
<evidence type="ECO:0000313" key="6">
    <source>
        <dbReference type="EMBL" id="GAS95139.1"/>
    </source>
</evidence>
<sequence length="226" mass="22948">MRQGQSATGAPSVLPQVGLVIAVKRLNAAKTRLAPVLSAATRQRLVLAMLSDTIAAAAAASAVSSITVVTPDPAAAAAAVGLGARALTDPTPDGHPNPLNNALREAERSHDTTNIVVLQGDLPALRAGELSDAIVTAARHRRSFVGDRHGSGTSALFAFDSPLDPLFGTDSARRHADSGAVELAGDWPGLRCDIDTPDDLAAALRLGVGPATSRVVGNLTCTGCDG</sequence>
<dbReference type="GO" id="GO:0043814">
    <property type="term" value="F:phospholactate guanylyltransferase activity"/>
    <property type="evidence" value="ECO:0007669"/>
    <property type="project" value="InterPro"/>
</dbReference>
<evidence type="ECO:0000256" key="5">
    <source>
        <dbReference type="HAMAP-Rule" id="MF_02114"/>
    </source>
</evidence>
<feature type="binding site" evidence="5">
    <location>
        <position position="171"/>
    </location>
    <ligand>
        <name>phosphoenolpyruvate</name>
        <dbReference type="ChEBI" id="CHEBI:58702"/>
    </ligand>
</feature>
<dbReference type="SUPFAM" id="SSF53448">
    <property type="entry name" value="Nucleotide-diphospho-sugar transferases"/>
    <property type="match status" value="1"/>
</dbReference>
<evidence type="ECO:0000256" key="1">
    <source>
        <dbReference type="ARBA" id="ARBA00022679"/>
    </source>
</evidence>
<dbReference type="Gene3D" id="3.90.550.10">
    <property type="entry name" value="Spore Coat Polysaccharide Biosynthesis Protein SpsA, Chain A"/>
    <property type="match status" value="1"/>
</dbReference>
<dbReference type="PANTHER" id="PTHR40392">
    <property type="entry name" value="2-PHOSPHO-L-LACTATE GUANYLYLTRANSFERASE"/>
    <property type="match status" value="1"/>
</dbReference>
<feature type="binding site" evidence="5">
    <location>
        <position position="168"/>
    </location>
    <ligand>
        <name>phosphoenolpyruvate</name>
        <dbReference type="ChEBI" id="CHEBI:58702"/>
    </ligand>
</feature>
<name>A0A100WBT6_MYCCR</name>
<evidence type="ECO:0000256" key="4">
    <source>
        <dbReference type="ARBA" id="ARBA00023134"/>
    </source>
</evidence>
<keyword evidence="7" id="KW-1185">Reference proteome</keyword>
<dbReference type="STRING" id="228230.RMCC_2105"/>
<dbReference type="EC" id="2.7.7.105" evidence="5"/>
<proteinExistence type="inferred from homology"/>
<gene>
    <name evidence="5" type="primary">fbiD</name>
    <name evidence="6" type="ORF">RMCC_2105</name>
</gene>
<evidence type="ECO:0000256" key="3">
    <source>
        <dbReference type="ARBA" id="ARBA00022741"/>
    </source>
</evidence>
<accession>A0A100WBT6</accession>
<dbReference type="GO" id="GO:0005525">
    <property type="term" value="F:GTP binding"/>
    <property type="evidence" value="ECO:0007669"/>
    <property type="project" value="UniProtKB-KW"/>
</dbReference>
<organism evidence="6 7">
    <name type="scientific">Mycolicibacterium canariasense</name>
    <name type="common">Mycobacterium canariasense</name>
    <dbReference type="NCBI Taxonomy" id="228230"/>
    <lineage>
        <taxon>Bacteria</taxon>
        <taxon>Bacillati</taxon>
        <taxon>Actinomycetota</taxon>
        <taxon>Actinomycetes</taxon>
        <taxon>Mycobacteriales</taxon>
        <taxon>Mycobacteriaceae</taxon>
        <taxon>Mycolicibacterium</taxon>
    </lineage>
</organism>
<comment type="caution">
    <text evidence="6">The sequence shown here is derived from an EMBL/GenBank/DDBJ whole genome shotgun (WGS) entry which is preliminary data.</text>
</comment>
<keyword evidence="2 5" id="KW-0548">Nucleotidyltransferase</keyword>
<feature type="binding site" evidence="5">
    <location>
        <position position="153"/>
    </location>
    <ligand>
        <name>phosphoenolpyruvate</name>
        <dbReference type="ChEBI" id="CHEBI:58702"/>
    </ligand>
</feature>
<dbReference type="HAMAP" id="MF_02114">
    <property type="entry name" value="CofC"/>
    <property type="match status" value="1"/>
</dbReference>
<keyword evidence="1 5" id="KW-0808">Transferase</keyword>
<protein>
    <recommendedName>
        <fullName evidence="5">Phosphoenolpyruvate guanylyltransferase</fullName>
        <shortName evidence="5">PEP guanylyltransferase</shortName>
        <ecNumber evidence="5">2.7.7.105</ecNumber>
    </recommendedName>
</protein>
<dbReference type="UniPathway" id="UPA00071"/>
<keyword evidence="3 5" id="KW-0547">Nucleotide-binding</keyword>
<comment type="pathway">
    <text evidence="5">Cofactor biosynthesis; coenzyme F420 biosynthesis.</text>
</comment>
<evidence type="ECO:0000313" key="7">
    <source>
        <dbReference type="Proteomes" id="UP000069443"/>
    </source>
</evidence>
<dbReference type="Pfam" id="PF01983">
    <property type="entry name" value="CofC"/>
    <property type="match status" value="1"/>
</dbReference>